<keyword evidence="7" id="KW-1185">Reference proteome</keyword>
<evidence type="ECO:0000256" key="2">
    <source>
        <dbReference type="ARBA" id="ARBA00023242"/>
    </source>
</evidence>
<reference evidence="5" key="3">
    <citation type="submission" date="2021-01" db="EMBL/GenBank/DDBJ databases">
        <authorList>
            <consortium name="Genoscope - CEA"/>
            <person name="William W."/>
        </authorList>
    </citation>
    <scope>NUCLEOTIDE SEQUENCE</scope>
</reference>
<dbReference type="Gene3D" id="1.10.246.20">
    <property type="entry name" value="Coactivator CBP, KIX domain"/>
    <property type="match status" value="1"/>
</dbReference>
<reference evidence="6 7" key="1">
    <citation type="journal article" date="2014" name="Science">
        <title>Plant genetics. Early allopolyploid evolution in the post-Neolithic Brassica napus oilseed genome.</title>
        <authorList>
            <person name="Chalhoub B."/>
            <person name="Denoeud F."/>
            <person name="Liu S."/>
            <person name="Parkin I.A."/>
            <person name="Tang H."/>
            <person name="Wang X."/>
            <person name="Chiquet J."/>
            <person name="Belcram H."/>
            <person name="Tong C."/>
            <person name="Samans B."/>
            <person name="Correa M."/>
            <person name="Da Silva C."/>
            <person name="Just J."/>
            <person name="Falentin C."/>
            <person name="Koh C.S."/>
            <person name="Le Clainche I."/>
            <person name="Bernard M."/>
            <person name="Bento P."/>
            <person name="Noel B."/>
            <person name="Labadie K."/>
            <person name="Alberti A."/>
            <person name="Charles M."/>
            <person name="Arnaud D."/>
            <person name="Guo H."/>
            <person name="Daviaud C."/>
            <person name="Alamery S."/>
            <person name="Jabbari K."/>
            <person name="Zhao M."/>
            <person name="Edger P.P."/>
            <person name="Chelaifa H."/>
            <person name="Tack D."/>
            <person name="Lassalle G."/>
            <person name="Mestiri I."/>
            <person name="Schnel N."/>
            <person name="Le Paslier M.C."/>
            <person name="Fan G."/>
            <person name="Renault V."/>
            <person name="Bayer P.E."/>
            <person name="Golicz A.A."/>
            <person name="Manoli S."/>
            <person name="Lee T.H."/>
            <person name="Thi V.H."/>
            <person name="Chalabi S."/>
            <person name="Hu Q."/>
            <person name="Fan C."/>
            <person name="Tollenaere R."/>
            <person name="Lu Y."/>
            <person name="Battail C."/>
            <person name="Shen J."/>
            <person name="Sidebottom C.H."/>
            <person name="Wang X."/>
            <person name="Canaguier A."/>
            <person name="Chauveau A."/>
            <person name="Berard A."/>
            <person name="Deniot G."/>
            <person name="Guan M."/>
            <person name="Liu Z."/>
            <person name="Sun F."/>
            <person name="Lim Y.P."/>
            <person name="Lyons E."/>
            <person name="Town C.D."/>
            <person name="Bancroft I."/>
            <person name="Wang X."/>
            <person name="Meng J."/>
            <person name="Ma J."/>
            <person name="Pires J.C."/>
            <person name="King G.J."/>
            <person name="Brunel D."/>
            <person name="Delourme R."/>
            <person name="Renard M."/>
            <person name="Aury J.M."/>
            <person name="Adams K.L."/>
            <person name="Batley J."/>
            <person name="Snowdon R.J."/>
            <person name="Tost J."/>
            <person name="Edwards D."/>
            <person name="Zhou Y."/>
            <person name="Hua W."/>
            <person name="Sharpe A.G."/>
            <person name="Paterson A.H."/>
            <person name="Guan C."/>
            <person name="Wincker P."/>
        </authorList>
    </citation>
    <scope>NUCLEOTIDE SEQUENCE [LARGE SCALE GENOMIC DNA]</scope>
    <source>
        <strain evidence="7">cv. Darmor-bzh</strain>
    </source>
</reference>
<evidence type="ECO:0000313" key="6">
    <source>
        <dbReference type="EMBL" id="CDY52868.1"/>
    </source>
</evidence>
<organism evidence="6 7">
    <name type="scientific">Brassica napus</name>
    <name type="common">Rape</name>
    <dbReference type="NCBI Taxonomy" id="3708"/>
    <lineage>
        <taxon>Eukaryota</taxon>
        <taxon>Viridiplantae</taxon>
        <taxon>Streptophyta</taxon>
        <taxon>Embryophyta</taxon>
        <taxon>Tracheophyta</taxon>
        <taxon>Spermatophyta</taxon>
        <taxon>Magnoliopsida</taxon>
        <taxon>eudicotyledons</taxon>
        <taxon>Gunneridae</taxon>
        <taxon>Pentapetalae</taxon>
        <taxon>rosids</taxon>
        <taxon>malvids</taxon>
        <taxon>Brassicales</taxon>
        <taxon>Brassicaceae</taxon>
        <taxon>Brassiceae</taxon>
        <taxon>Brassica</taxon>
    </lineage>
</organism>
<dbReference type="AlphaFoldDB" id="A0A078IV40"/>
<feature type="domain" description="Mediator complex subunit 15 KIX" evidence="4">
    <location>
        <begin position="18"/>
        <end position="97"/>
    </location>
</feature>
<dbReference type="Gramene" id="CDY52868">
    <property type="protein sequence ID" value="CDY52868"/>
    <property type="gene ID" value="GSBRNA2T00008024001"/>
</dbReference>
<sequence>MGGEPFLLHNGEPAMATYDWKTQLSFITRQKIVNKILDTLKKVIPLSGQEGINELWRIAVRFEEKVFRGAANRTDYLRKISLKMLTLEGRRYNAPGSSSSIPADNNTRPLEVDMGHLMINDNSETSLLNEEPSMNTCEGGH</sequence>
<dbReference type="EMBL" id="HG994363">
    <property type="protein sequence ID" value="CAF2050544.1"/>
    <property type="molecule type" value="Genomic_DNA"/>
</dbReference>
<dbReference type="STRING" id="3708.A0A078IV40"/>
<comment type="subcellular location">
    <subcellularLocation>
        <location evidence="1">Nucleus</location>
    </subcellularLocation>
</comment>
<evidence type="ECO:0000259" key="4">
    <source>
        <dbReference type="Pfam" id="PF16987"/>
    </source>
</evidence>
<feature type="region of interest" description="Disordered" evidence="3">
    <location>
        <begin position="122"/>
        <end position="141"/>
    </location>
</feature>
<evidence type="ECO:0000313" key="5">
    <source>
        <dbReference type="EMBL" id="CAF2050544.1"/>
    </source>
</evidence>
<dbReference type="Proteomes" id="UP000028999">
    <property type="component" value="Unassembled WGS sequence"/>
</dbReference>
<dbReference type="PANTHER" id="PTHR33137:SF4">
    <property type="entry name" value="MEDIATOR OF RNA POLYMERASE II TRANSCRIPTION SUBUNIT 15A-RELATED"/>
    <property type="match status" value="1"/>
</dbReference>
<proteinExistence type="predicted"/>
<dbReference type="GO" id="GO:0005634">
    <property type="term" value="C:nucleus"/>
    <property type="evidence" value="ECO:0007669"/>
    <property type="project" value="UniProtKB-SubCell"/>
</dbReference>
<evidence type="ECO:0000256" key="1">
    <source>
        <dbReference type="ARBA" id="ARBA00004123"/>
    </source>
</evidence>
<dbReference type="Pfam" id="PF16987">
    <property type="entry name" value="KIX_2"/>
    <property type="match status" value="1"/>
</dbReference>
<gene>
    <name evidence="6" type="primary">BnaA09g56600D</name>
    <name evidence="5" type="ORF">DARMORV10_A09P61190.1</name>
    <name evidence="6" type="ORF">GSBRNA2T00008024001</name>
</gene>
<dbReference type="InterPro" id="IPR036546">
    <property type="entry name" value="MED15_KIX"/>
</dbReference>
<evidence type="ECO:0000256" key="3">
    <source>
        <dbReference type="SAM" id="MobiDB-lite"/>
    </source>
</evidence>
<keyword evidence="2" id="KW-0539">Nucleus</keyword>
<dbReference type="GO" id="GO:0031490">
    <property type="term" value="F:chromatin DNA binding"/>
    <property type="evidence" value="ECO:0007669"/>
    <property type="project" value="InterPro"/>
</dbReference>
<dbReference type="EMBL" id="LK033137">
    <property type="protein sequence ID" value="CDY52868.1"/>
    <property type="molecule type" value="Genomic_DNA"/>
</dbReference>
<reference evidence="6" key="2">
    <citation type="submission" date="2014-06" db="EMBL/GenBank/DDBJ databases">
        <authorList>
            <person name="Genoscope - CEA"/>
        </authorList>
    </citation>
    <scope>NUCLEOTIDE SEQUENCE</scope>
</reference>
<dbReference type="OMA" id="NNDWHAG"/>
<dbReference type="GO" id="GO:0003713">
    <property type="term" value="F:transcription coactivator activity"/>
    <property type="evidence" value="ECO:0007669"/>
    <property type="project" value="InterPro"/>
</dbReference>
<evidence type="ECO:0000313" key="7">
    <source>
        <dbReference type="Proteomes" id="UP000028999"/>
    </source>
</evidence>
<dbReference type="PANTHER" id="PTHR33137">
    <property type="entry name" value="MEDIATOR OF RNA POLYMERASE II TRANSCRIPTION SUBUNIT 15A-RELATED"/>
    <property type="match status" value="1"/>
</dbReference>
<accession>A0A078IV40</accession>
<dbReference type="PaxDb" id="3708-A0A078IV40"/>
<name>A0A078IV40_BRANA</name>
<protein>
    <submittedName>
        <fullName evidence="5">(rape) hypothetical protein</fullName>
    </submittedName>
    <submittedName>
        <fullName evidence="6">BnaA09g56600D protein</fullName>
    </submittedName>
</protein>
<dbReference type="InterPro" id="IPR044661">
    <property type="entry name" value="MED15a/b/c-like"/>
</dbReference>
<dbReference type="FunFam" id="1.10.246.20:FF:000003">
    <property type="entry name" value="Mediator of RNA polymerase II transcription subunit 15a"/>
    <property type="match status" value="1"/>
</dbReference>
<dbReference type="Proteomes" id="UP001295469">
    <property type="component" value="Chromosome A09"/>
</dbReference>
<dbReference type="InterPro" id="IPR036529">
    <property type="entry name" value="KIX_dom_sf"/>
</dbReference>